<dbReference type="InterPro" id="IPR036010">
    <property type="entry name" value="2Fe-2S_ferredoxin-like_sf"/>
</dbReference>
<feature type="domain" description="2Fe-2S ferredoxin-type" evidence="2">
    <location>
        <begin position="1"/>
        <end position="88"/>
    </location>
</feature>
<dbReference type="InterPro" id="IPR039261">
    <property type="entry name" value="FNR_nucleotide-bd"/>
</dbReference>
<evidence type="ECO:0000256" key="1">
    <source>
        <dbReference type="ARBA" id="ARBA00034078"/>
    </source>
</evidence>
<dbReference type="CDD" id="cd00207">
    <property type="entry name" value="fer2"/>
    <property type="match status" value="1"/>
</dbReference>
<dbReference type="GO" id="GO:0051536">
    <property type="term" value="F:iron-sulfur cluster binding"/>
    <property type="evidence" value="ECO:0007669"/>
    <property type="project" value="InterPro"/>
</dbReference>
<dbReference type="SUPFAM" id="SSF63380">
    <property type="entry name" value="Riboflavin synthase domain-like"/>
    <property type="match status" value="1"/>
</dbReference>
<sequence length="323" mass="35443">MAVVKYDGGVYEITPDASVLDVLLDSGVEIPFGCKSGVCHACMMQVVDGNVPAAATQGLRDTHKQKGYFLACQCVPEVDLEIANADQALAKYAYSAMEYSRMGGDILRLRLTPEDNQHSIQYRSGQYINLWLNGECRSFSVASVPELETFVELHIQLRSDGHITGNLESFLSSNQPVVIQGAMGDCFYLPEMGSSPLVLAGLGTGLAPLYGIVRDALNQQHSKPIYLFAGARDQESLYLHDALLELSGRHDNLHYYPSVLEAEDGMESRSIYDLIRDTLPSTADFKAFVCGNQNAVKKLRKQIFLSGASMKDIFADPFVSPID</sequence>
<dbReference type="RefSeq" id="WP_087460911.1">
    <property type="nucleotide sequence ID" value="NZ_CP021425.1"/>
</dbReference>
<name>A0A1Y0I8Z4_9GAMM</name>
<dbReference type="Gene3D" id="2.40.30.10">
    <property type="entry name" value="Translation factors"/>
    <property type="match status" value="1"/>
</dbReference>
<dbReference type="SUPFAM" id="SSF52343">
    <property type="entry name" value="Ferredoxin reductase-like, C-terminal NADP-linked domain"/>
    <property type="match status" value="1"/>
</dbReference>
<dbReference type="EMBL" id="CP021425">
    <property type="protein sequence ID" value="ARU55853.1"/>
    <property type="molecule type" value="Genomic_DNA"/>
</dbReference>
<dbReference type="PANTHER" id="PTHR47354">
    <property type="entry name" value="NADH OXIDOREDUCTASE HCR"/>
    <property type="match status" value="1"/>
</dbReference>
<dbReference type="OrthoDB" id="9806195at2"/>
<dbReference type="Pfam" id="PF00111">
    <property type="entry name" value="Fer2"/>
    <property type="match status" value="1"/>
</dbReference>
<dbReference type="Proteomes" id="UP000196027">
    <property type="component" value="Chromosome"/>
</dbReference>
<dbReference type="SUPFAM" id="SSF54292">
    <property type="entry name" value="2Fe-2S ferredoxin-like"/>
    <property type="match status" value="1"/>
</dbReference>
<dbReference type="InterPro" id="IPR001433">
    <property type="entry name" value="OxRdtase_FAD/NAD-bd"/>
</dbReference>
<accession>A0A1Y0I8Z4</accession>
<dbReference type="Gene3D" id="3.40.50.80">
    <property type="entry name" value="Nucleotide-binding domain of ferredoxin-NADP reductase (FNR) module"/>
    <property type="match status" value="1"/>
</dbReference>
<dbReference type="InterPro" id="IPR012675">
    <property type="entry name" value="Beta-grasp_dom_sf"/>
</dbReference>
<dbReference type="Gene3D" id="3.10.20.30">
    <property type="match status" value="1"/>
</dbReference>
<comment type="cofactor">
    <cofactor evidence="1">
        <name>[2Fe-2S] cluster</name>
        <dbReference type="ChEBI" id="CHEBI:190135"/>
    </cofactor>
</comment>
<dbReference type="InterPro" id="IPR001709">
    <property type="entry name" value="Flavoprot_Pyr_Nucl_cyt_Rdtase"/>
</dbReference>
<reference evidence="4 5" key="1">
    <citation type="submission" date="2017-05" db="EMBL/GenBank/DDBJ databases">
        <title>Genomic insights into alkan degradation activity of Oleiphilus messinensis.</title>
        <authorList>
            <person name="Kozyavkin S.A."/>
            <person name="Slesarev A.I."/>
            <person name="Golyshin P.N."/>
            <person name="Korzhenkov A."/>
            <person name="Golyshina O.N."/>
            <person name="Toshchakov S.V."/>
        </authorList>
    </citation>
    <scope>NUCLEOTIDE SEQUENCE [LARGE SCALE GENOMIC DNA]</scope>
    <source>
        <strain evidence="4 5">ME102</strain>
    </source>
</reference>
<protein>
    <submittedName>
        <fullName evidence="4">Ferredoxin reductase</fullName>
    </submittedName>
</protein>
<evidence type="ECO:0000259" key="2">
    <source>
        <dbReference type="PROSITE" id="PS51085"/>
    </source>
</evidence>
<dbReference type="GO" id="GO:0016491">
    <property type="term" value="F:oxidoreductase activity"/>
    <property type="evidence" value="ECO:0007669"/>
    <property type="project" value="InterPro"/>
</dbReference>
<organism evidence="4 5">
    <name type="scientific">Oleiphilus messinensis</name>
    <dbReference type="NCBI Taxonomy" id="141451"/>
    <lineage>
        <taxon>Bacteria</taxon>
        <taxon>Pseudomonadati</taxon>
        <taxon>Pseudomonadota</taxon>
        <taxon>Gammaproteobacteria</taxon>
        <taxon>Oceanospirillales</taxon>
        <taxon>Oleiphilaceae</taxon>
        <taxon>Oleiphilus</taxon>
    </lineage>
</organism>
<dbReference type="PROSITE" id="PS51085">
    <property type="entry name" value="2FE2S_FER_2"/>
    <property type="match status" value="1"/>
</dbReference>
<dbReference type="InterPro" id="IPR050415">
    <property type="entry name" value="MRET"/>
</dbReference>
<dbReference type="AlphaFoldDB" id="A0A1Y0I8Z4"/>
<dbReference type="InterPro" id="IPR017927">
    <property type="entry name" value="FAD-bd_FR_type"/>
</dbReference>
<dbReference type="PROSITE" id="PS51384">
    <property type="entry name" value="FAD_FR"/>
    <property type="match status" value="1"/>
</dbReference>
<dbReference type="Pfam" id="PF00175">
    <property type="entry name" value="NAD_binding_1"/>
    <property type="match status" value="1"/>
</dbReference>
<gene>
    <name evidence="4" type="ORF">OLMES_1778</name>
</gene>
<dbReference type="PANTHER" id="PTHR47354:SF5">
    <property type="entry name" value="PROTEIN RFBI"/>
    <property type="match status" value="1"/>
</dbReference>
<dbReference type="PRINTS" id="PR00371">
    <property type="entry name" value="FPNCR"/>
</dbReference>
<evidence type="ECO:0000313" key="4">
    <source>
        <dbReference type="EMBL" id="ARU55853.1"/>
    </source>
</evidence>
<feature type="domain" description="FAD-binding FR-type" evidence="3">
    <location>
        <begin position="85"/>
        <end position="189"/>
    </location>
</feature>
<dbReference type="InterPro" id="IPR001041">
    <property type="entry name" value="2Fe-2S_ferredoxin-type"/>
</dbReference>
<proteinExistence type="predicted"/>
<evidence type="ECO:0000313" key="5">
    <source>
        <dbReference type="Proteomes" id="UP000196027"/>
    </source>
</evidence>
<dbReference type="InterPro" id="IPR017938">
    <property type="entry name" value="Riboflavin_synthase-like_b-brl"/>
</dbReference>
<dbReference type="PRINTS" id="PR00410">
    <property type="entry name" value="PHEHYDRXLASE"/>
</dbReference>
<dbReference type="KEGG" id="ome:OLMES_1778"/>
<dbReference type="Pfam" id="PF00970">
    <property type="entry name" value="FAD_binding_6"/>
    <property type="match status" value="1"/>
</dbReference>
<dbReference type="InterPro" id="IPR008333">
    <property type="entry name" value="Cbr1-like_FAD-bd_dom"/>
</dbReference>
<evidence type="ECO:0000259" key="3">
    <source>
        <dbReference type="PROSITE" id="PS51384"/>
    </source>
</evidence>
<keyword evidence="5" id="KW-1185">Reference proteome</keyword>